<dbReference type="PROSITE" id="PS50865">
    <property type="entry name" value="ZF_MYND_2"/>
    <property type="match status" value="1"/>
</dbReference>
<dbReference type="OrthoDB" id="432970at2759"/>
<feature type="domain" description="MYND-type" evidence="5">
    <location>
        <begin position="6"/>
        <end position="44"/>
    </location>
</feature>
<keyword evidence="2 4" id="KW-0863">Zinc-finger</keyword>
<proteinExistence type="predicted"/>
<keyword evidence="7" id="KW-1185">Reference proteome</keyword>
<gene>
    <name evidence="6" type="ORF">CYLTODRAFT_348651</name>
</gene>
<evidence type="ECO:0000256" key="1">
    <source>
        <dbReference type="ARBA" id="ARBA00022723"/>
    </source>
</evidence>
<keyword evidence="3" id="KW-0862">Zinc</keyword>
<dbReference type="Pfam" id="PF01753">
    <property type="entry name" value="zf-MYND"/>
    <property type="match status" value="1"/>
</dbReference>
<reference evidence="6 7" key="1">
    <citation type="journal article" date="2015" name="Fungal Genet. Biol.">
        <title>Evolution of novel wood decay mechanisms in Agaricales revealed by the genome sequences of Fistulina hepatica and Cylindrobasidium torrendii.</title>
        <authorList>
            <person name="Floudas D."/>
            <person name="Held B.W."/>
            <person name="Riley R."/>
            <person name="Nagy L.G."/>
            <person name="Koehler G."/>
            <person name="Ransdell A.S."/>
            <person name="Younus H."/>
            <person name="Chow J."/>
            <person name="Chiniquy J."/>
            <person name="Lipzen A."/>
            <person name="Tritt A."/>
            <person name="Sun H."/>
            <person name="Haridas S."/>
            <person name="LaButti K."/>
            <person name="Ohm R.A."/>
            <person name="Kues U."/>
            <person name="Blanchette R.A."/>
            <person name="Grigoriev I.V."/>
            <person name="Minto R.E."/>
            <person name="Hibbett D.S."/>
        </authorList>
    </citation>
    <scope>NUCLEOTIDE SEQUENCE [LARGE SCALE GENOMIC DNA]</scope>
    <source>
        <strain evidence="6 7">FP15055 ss-10</strain>
    </source>
</reference>
<dbReference type="GO" id="GO:0008270">
    <property type="term" value="F:zinc ion binding"/>
    <property type="evidence" value="ECO:0007669"/>
    <property type="project" value="UniProtKB-KW"/>
</dbReference>
<evidence type="ECO:0000256" key="4">
    <source>
        <dbReference type="PROSITE-ProRule" id="PRU00134"/>
    </source>
</evidence>
<evidence type="ECO:0000256" key="2">
    <source>
        <dbReference type="ARBA" id="ARBA00022771"/>
    </source>
</evidence>
<dbReference type="AlphaFoldDB" id="A0A0D7BH93"/>
<name>A0A0D7BH93_9AGAR</name>
<keyword evidence="1" id="KW-0479">Metal-binding</keyword>
<dbReference type="EMBL" id="KN880476">
    <property type="protein sequence ID" value="KIY69943.1"/>
    <property type="molecule type" value="Genomic_DNA"/>
</dbReference>
<dbReference type="Gene3D" id="6.10.140.2220">
    <property type="match status" value="1"/>
</dbReference>
<dbReference type="SUPFAM" id="SSF144232">
    <property type="entry name" value="HIT/MYND zinc finger-like"/>
    <property type="match status" value="1"/>
</dbReference>
<organism evidence="6 7">
    <name type="scientific">Cylindrobasidium torrendii FP15055 ss-10</name>
    <dbReference type="NCBI Taxonomy" id="1314674"/>
    <lineage>
        <taxon>Eukaryota</taxon>
        <taxon>Fungi</taxon>
        <taxon>Dikarya</taxon>
        <taxon>Basidiomycota</taxon>
        <taxon>Agaricomycotina</taxon>
        <taxon>Agaricomycetes</taxon>
        <taxon>Agaricomycetidae</taxon>
        <taxon>Agaricales</taxon>
        <taxon>Marasmiineae</taxon>
        <taxon>Physalacriaceae</taxon>
        <taxon>Cylindrobasidium</taxon>
    </lineage>
</organism>
<dbReference type="Proteomes" id="UP000054007">
    <property type="component" value="Unassembled WGS sequence"/>
</dbReference>
<evidence type="ECO:0000313" key="7">
    <source>
        <dbReference type="Proteomes" id="UP000054007"/>
    </source>
</evidence>
<sequence length="196" mass="22290">MRDTFCASCAKDTGDLQTCSGCKGPMYCSKECQRKHWKTHKHECEVGKKWYDRYRLCRDGSKHHGKLELMPWGEPSEGTGWGCIPLEDVTEAKNLWETKYGRDPKRFFKSYPLSFRWTCCGTDGGMVWGCDHHGTGPQPCTCDFCKMGQALPDHIFDMTTASRRGLTLSRGPDPRSYDPLQAEISRMGRGLMGMDK</sequence>
<dbReference type="STRING" id="1314674.A0A0D7BH93"/>
<dbReference type="PROSITE" id="PS01360">
    <property type="entry name" value="ZF_MYND_1"/>
    <property type="match status" value="1"/>
</dbReference>
<evidence type="ECO:0000256" key="3">
    <source>
        <dbReference type="ARBA" id="ARBA00022833"/>
    </source>
</evidence>
<dbReference type="InterPro" id="IPR002893">
    <property type="entry name" value="Znf_MYND"/>
</dbReference>
<protein>
    <recommendedName>
        <fullName evidence="5">MYND-type domain-containing protein</fullName>
    </recommendedName>
</protein>
<accession>A0A0D7BH93</accession>
<evidence type="ECO:0000259" key="5">
    <source>
        <dbReference type="PROSITE" id="PS50865"/>
    </source>
</evidence>
<evidence type="ECO:0000313" key="6">
    <source>
        <dbReference type="EMBL" id="KIY69943.1"/>
    </source>
</evidence>